<proteinExistence type="predicted"/>
<reference evidence="1" key="1">
    <citation type="journal article" date="2020" name="mSystems">
        <title>Genome- and Community-Level Interaction Insights into Carbon Utilization and Element Cycling Functions of Hydrothermarchaeota in Hydrothermal Sediment.</title>
        <authorList>
            <person name="Zhou Z."/>
            <person name="Liu Y."/>
            <person name="Xu W."/>
            <person name="Pan J."/>
            <person name="Luo Z.H."/>
            <person name="Li M."/>
        </authorList>
    </citation>
    <scope>NUCLEOTIDE SEQUENCE [LARGE SCALE GENOMIC DNA]</scope>
    <source>
        <strain evidence="2">SpSt-622</strain>
        <strain evidence="1">SpSt-642</strain>
    </source>
</reference>
<gene>
    <name evidence="2" type="ORF">ENT92_01305</name>
    <name evidence="1" type="ORF">ENU14_00060</name>
</gene>
<dbReference type="AlphaFoldDB" id="A0A7C4D9V9"/>
<organism evidence="1">
    <name type="scientific">Staphylothermus marinus</name>
    <dbReference type="NCBI Taxonomy" id="2280"/>
    <lineage>
        <taxon>Archaea</taxon>
        <taxon>Thermoproteota</taxon>
        <taxon>Thermoprotei</taxon>
        <taxon>Desulfurococcales</taxon>
        <taxon>Desulfurococcaceae</taxon>
        <taxon>Staphylothermus</taxon>
    </lineage>
</organism>
<name>A0A7C4D9V9_STAMA</name>
<dbReference type="EMBL" id="DTAN01000052">
    <property type="protein sequence ID" value="HGU64840.1"/>
    <property type="molecule type" value="Genomic_DNA"/>
</dbReference>
<evidence type="ECO:0000313" key="2">
    <source>
        <dbReference type="EMBL" id="HGU64840.1"/>
    </source>
</evidence>
<dbReference type="EMBL" id="DTBJ01000002">
    <property type="protein sequence ID" value="HGM57977.1"/>
    <property type="molecule type" value="Genomic_DNA"/>
</dbReference>
<comment type="caution">
    <text evidence="1">The sequence shown here is derived from an EMBL/GenBank/DDBJ whole genome shotgun (WGS) entry which is preliminary data.</text>
</comment>
<protein>
    <submittedName>
        <fullName evidence="1">Uncharacterized protein</fullName>
    </submittedName>
</protein>
<evidence type="ECO:0000313" key="1">
    <source>
        <dbReference type="EMBL" id="HGM57977.1"/>
    </source>
</evidence>
<accession>A0A7C4D9V9</accession>
<sequence length="126" mass="14737">MNLLKPVEENALFVFLIYRSLPNSNTINDIFRRINSILIKTGLRRIVFYVYSNDGNPYYLSILRDILQNNILYSIVTRYYELSLDEIIKTVDKAYSSGSKIIVFIDKNLNNIVDQLIEKELNIVLI</sequence>